<proteinExistence type="predicted"/>
<dbReference type="EMBL" id="HQ332140">
    <property type="protein sequence ID" value="AGG54610.1"/>
    <property type="molecule type" value="Genomic_DNA"/>
</dbReference>
<dbReference type="InterPro" id="IPR009078">
    <property type="entry name" value="Ferritin-like_SF"/>
</dbReference>
<organism evidence="1 2">
    <name type="scientific">Prochlorococcus phage P-GSP1</name>
    <dbReference type="NCBI Taxonomy" id="382262"/>
    <lineage>
        <taxon>Viruses</taxon>
        <taxon>Duplodnaviria</taxon>
        <taxon>Heunggongvirae</taxon>
        <taxon>Uroviricota</taxon>
        <taxon>Caudoviricetes</taxon>
        <taxon>Autographivirales</taxon>
        <taxon>Lingvirus</taxon>
        <taxon>Lingvirus PGSP1</taxon>
    </lineage>
</organism>
<dbReference type="Proteomes" id="UP000204021">
    <property type="component" value="Segment"/>
</dbReference>
<dbReference type="RefSeq" id="YP_007677671.1">
    <property type="nucleotide sequence ID" value="NC_020878.1"/>
</dbReference>
<dbReference type="GeneID" id="15013648"/>
<evidence type="ECO:0000313" key="2">
    <source>
        <dbReference type="Proteomes" id="UP000204021"/>
    </source>
</evidence>
<protein>
    <submittedName>
        <fullName evidence="1">Uncharacterized protein</fullName>
    </submittedName>
</protein>
<gene>
    <name evidence="1" type="ORF">PRQG_00003</name>
</gene>
<accession>M1T3E1</accession>
<reference evidence="1 2" key="1">
    <citation type="submission" date="2010-09" db="EMBL/GenBank/DDBJ databases">
        <title>The Genome Sequence of Prochlorococcus phage P-GSP1.</title>
        <authorList>
            <consortium name="The Broad Institute Genome Sequencing Platform"/>
            <person name="Henn M.R."/>
            <person name="Sullivan M.S."/>
            <person name="Osburne M.S."/>
            <person name="Levin J."/>
            <person name="Malboeuf C."/>
            <person name="Casali M."/>
            <person name="Russ C."/>
            <person name="Lennon N."/>
            <person name="Chapman S.B."/>
            <person name="Erlich R."/>
            <person name="Young S.K."/>
            <person name="Yandava C."/>
            <person name="Zeng Q."/>
            <person name="Alvarado L."/>
            <person name="Anderson S."/>
            <person name="Berlin A."/>
            <person name="Chen Z."/>
            <person name="Freedman E."/>
            <person name="Gellesch M."/>
            <person name="Goldberg J."/>
            <person name="Green L."/>
            <person name="Griggs A."/>
            <person name="Gujja S."/>
            <person name="Heilman E.R."/>
            <person name="Heiman D."/>
            <person name="Hollinger A."/>
            <person name="Howarth C."/>
            <person name="Larson L."/>
            <person name="Mehta T."/>
            <person name="Pearson M."/>
            <person name="Roberts A."/>
            <person name="Ryan E."/>
            <person name="Saif S."/>
            <person name="Shea T."/>
            <person name="Shenoy N."/>
            <person name="Sisk P."/>
            <person name="Stolte C."/>
            <person name="Sykes S."/>
            <person name="White J."/>
            <person name="Yu Q."/>
            <person name="Coleman M.L."/>
            <person name="Huang K.H."/>
            <person name="Weigele P.R."/>
            <person name="DeFrancesco A.S."/>
            <person name="Kern S.E."/>
            <person name="Thompson L.R."/>
            <person name="Fu R."/>
            <person name="Hombeck B."/>
            <person name="Chisholm S.W."/>
            <person name="Haas B."/>
            <person name="Nusbaum C."/>
            <person name="Birren B."/>
        </authorList>
    </citation>
    <scope>NUCLEOTIDE SEQUENCE [LARGE SCALE GENOMIC DNA]</scope>
    <source>
        <strain evidence="1 2">P-GSP1</strain>
    </source>
</reference>
<dbReference type="CDD" id="cd00657">
    <property type="entry name" value="Ferritin_like"/>
    <property type="match status" value="1"/>
</dbReference>
<dbReference type="SUPFAM" id="SSF47240">
    <property type="entry name" value="Ferritin-like"/>
    <property type="match status" value="1"/>
</dbReference>
<evidence type="ECO:0000313" key="1">
    <source>
        <dbReference type="EMBL" id="AGG54610.1"/>
    </source>
</evidence>
<name>M1T3E1_9CAUD</name>
<keyword evidence="2" id="KW-1185">Reference proteome</keyword>
<dbReference type="KEGG" id="vg:15013648"/>
<sequence length="198" mass="22313">MNPYIKLLSRKRTWTPVQTSKGKLKEGAEETIYRALAIRHMELPVGEFITEALDKEVPDSARALLESNVKDEIKHDLALGYITNALGVDEKAEAEALRLRAAWEEHPDHTILKALVAERAIFFVLLPFFRFCGDAGLRTVSADISRDEQVHVAANSLVCTELGLKPSQSLDKLRKATINWVMQPLKQNADRYLDKNFG</sequence>
<dbReference type="OrthoDB" id="7094at10239"/>